<organism evidence="3 4">
    <name type="scientific">Aspergillus calidoustus</name>
    <dbReference type="NCBI Taxonomy" id="454130"/>
    <lineage>
        <taxon>Eukaryota</taxon>
        <taxon>Fungi</taxon>
        <taxon>Dikarya</taxon>
        <taxon>Ascomycota</taxon>
        <taxon>Pezizomycotina</taxon>
        <taxon>Eurotiomycetes</taxon>
        <taxon>Eurotiomycetidae</taxon>
        <taxon>Eurotiales</taxon>
        <taxon>Aspergillaceae</taxon>
        <taxon>Aspergillus</taxon>
        <taxon>Aspergillus subgen. Nidulantes</taxon>
    </lineage>
</organism>
<protein>
    <submittedName>
        <fullName evidence="3">Uncharacterized protein</fullName>
    </submittedName>
</protein>
<keyword evidence="2" id="KW-0812">Transmembrane</keyword>
<keyword evidence="2" id="KW-0472">Membrane</keyword>
<evidence type="ECO:0000313" key="4">
    <source>
        <dbReference type="Proteomes" id="UP000054771"/>
    </source>
</evidence>
<keyword evidence="2" id="KW-1133">Transmembrane helix</keyword>
<gene>
    <name evidence="3" type="ORF">ASPCAL03424</name>
</gene>
<dbReference type="OrthoDB" id="4499323at2759"/>
<reference evidence="4" key="1">
    <citation type="journal article" date="2016" name="Genome Announc.">
        <title>Draft genome sequences of fungus Aspergillus calidoustus.</title>
        <authorList>
            <person name="Horn F."/>
            <person name="Linde J."/>
            <person name="Mattern D.J."/>
            <person name="Walther G."/>
            <person name="Guthke R."/>
            <person name="Scherlach K."/>
            <person name="Martin K."/>
            <person name="Brakhage A.A."/>
            <person name="Petzke L."/>
            <person name="Valiante V."/>
        </authorList>
    </citation>
    <scope>NUCLEOTIDE SEQUENCE [LARGE SCALE GENOMIC DNA]</scope>
    <source>
        <strain evidence="4">SF006504</strain>
    </source>
</reference>
<feature type="transmembrane region" description="Helical" evidence="2">
    <location>
        <begin position="291"/>
        <end position="309"/>
    </location>
</feature>
<dbReference type="EMBL" id="CDMC01000003">
    <property type="protein sequence ID" value="CEL02252.1"/>
    <property type="molecule type" value="Genomic_DNA"/>
</dbReference>
<accession>A0A0U5C3P0</accession>
<dbReference type="STRING" id="454130.A0A0U5C3P0"/>
<dbReference type="AlphaFoldDB" id="A0A0U5C3P0"/>
<dbReference type="OMA" id="EIAWCPY"/>
<name>A0A0U5C3P0_ASPCI</name>
<sequence>MSSQPAASYIESHAQLSAWNDDLEFLGFILAELADPRGLEANGFPWHQAADLPALVDTLRASCVAETGTLQRALGPQTSKKLRKWLQKAKEIRNDMAHHQTVDKGKLSALQGVRDELCKLLEAAIRTVARYREVREIAWCPYSSGSALSEFNTRGGNYGTETILLACGTEPLLSQRHRMLANLDSTPQSARKTHRRKDSTDKTQQKKAIESLIEAQRRKLNRKQQIKAKEEEIKAQKLHVLDQEYERMRQLRLAQLDRLLSLLEHEEKIWKIRRSALLQDTRVSFSMDDTAVLAILALTSPLWLLCLLIRTLYGTCKALAGATRGPH</sequence>
<evidence type="ECO:0000313" key="3">
    <source>
        <dbReference type="EMBL" id="CEL02252.1"/>
    </source>
</evidence>
<evidence type="ECO:0000256" key="2">
    <source>
        <dbReference type="SAM" id="Phobius"/>
    </source>
</evidence>
<proteinExistence type="predicted"/>
<keyword evidence="4" id="KW-1185">Reference proteome</keyword>
<evidence type="ECO:0000256" key="1">
    <source>
        <dbReference type="SAM" id="MobiDB-lite"/>
    </source>
</evidence>
<dbReference type="Proteomes" id="UP000054771">
    <property type="component" value="Unassembled WGS sequence"/>
</dbReference>
<feature type="region of interest" description="Disordered" evidence="1">
    <location>
        <begin position="182"/>
        <end position="206"/>
    </location>
</feature>